<name>A0ABN6B021_9MYCO</name>
<evidence type="ECO:0000313" key="1">
    <source>
        <dbReference type="EMBL" id="BBZ11025.1"/>
    </source>
</evidence>
<sequence>MIHDTISSGDPLSSPTELAELHNLIGGLRRCVTSLKSRYGDTPAMRRIVNDAERILNDVELLDIDAGELELAHASVPQAGEKIPIPDTEYDAEFWRDVDDEGVGGHSRP</sequence>
<protein>
    <submittedName>
        <fullName evidence="1">Uncharacterized protein</fullName>
    </submittedName>
</protein>
<dbReference type="EMBL" id="AP022606">
    <property type="protein sequence ID" value="BBZ11025.1"/>
    <property type="molecule type" value="Genomic_DNA"/>
</dbReference>
<proteinExistence type="predicted"/>
<gene>
    <name evidence="1" type="ORF">MBRA_12200</name>
</gene>
<keyword evidence="2" id="KW-1185">Reference proteome</keyword>
<evidence type="ECO:0000313" key="2">
    <source>
        <dbReference type="Proteomes" id="UP000467379"/>
    </source>
</evidence>
<dbReference type="Proteomes" id="UP000467379">
    <property type="component" value="Chromosome"/>
</dbReference>
<organism evidence="1 2">
    <name type="scientific">Mycobacterium branderi</name>
    <dbReference type="NCBI Taxonomy" id="43348"/>
    <lineage>
        <taxon>Bacteria</taxon>
        <taxon>Bacillati</taxon>
        <taxon>Actinomycetota</taxon>
        <taxon>Actinomycetes</taxon>
        <taxon>Mycobacteriales</taxon>
        <taxon>Mycobacteriaceae</taxon>
        <taxon>Mycobacterium</taxon>
    </lineage>
</organism>
<reference evidence="1 2" key="1">
    <citation type="journal article" date="2019" name="Emerg. Microbes Infect.">
        <title>Comprehensive subspecies identification of 175 nontuberculous mycobacteria species based on 7547 genomic profiles.</title>
        <authorList>
            <person name="Matsumoto Y."/>
            <person name="Kinjo T."/>
            <person name="Motooka D."/>
            <person name="Nabeya D."/>
            <person name="Jung N."/>
            <person name="Uechi K."/>
            <person name="Horii T."/>
            <person name="Iida T."/>
            <person name="Fujita J."/>
            <person name="Nakamura S."/>
        </authorList>
    </citation>
    <scope>NUCLEOTIDE SEQUENCE [LARGE SCALE GENOMIC DNA]</scope>
    <source>
        <strain evidence="1 2">JCM 12687</strain>
    </source>
</reference>
<accession>A0ABN6B021</accession>